<protein>
    <recommendedName>
        <fullName evidence="5 6">Diaminopimelate decarboxylase</fullName>
        <shortName evidence="5">DAP decarboxylase</shortName>
        <shortName evidence="5">DAPDC</shortName>
        <ecNumber evidence="5 6">4.1.1.20</ecNumber>
    </recommendedName>
</protein>
<dbReference type="PRINTS" id="PR01179">
    <property type="entry name" value="ODADCRBXLASE"/>
</dbReference>
<evidence type="ECO:0000259" key="10">
    <source>
        <dbReference type="Pfam" id="PF02784"/>
    </source>
</evidence>
<evidence type="ECO:0000256" key="3">
    <source>
        <dbReference type="ARBA" id="ARBA00022898"/>
    </source>
</evidence>
<dbReference type="GO" id="GO:0008836">
    <property type="term" value="F:diaminopimelate decarboxylase activity"/>
    <property type="evidence" value="ECO:0007669"/>
    <property type="project" value="UniProtKB-UniRule"/>
</dbReference>
<dbReference type="PRINTS" id="PR01181">
    <property type="entry name" value="DAPDCRBXLASE"/>
</dbReference>
<dbReference type="HAMAP" id="MF_02120">
    <property type="entry name" value="LysA"/>
    <property type="match status" value="1"/>
</dbReference>
<keyword evidence="3 5" id="KW-0663">Pyridoxal phosphate</keyword>
<dbReference type="PANTHER" id="PTHR43727">
    <property type="entry name" value="DIAMINOPIMELATE DECARBOXYLASE"/>
    <property type="match status" value="1"/>
</dbReference>
<dbReference type="InterPro" id="IPR022657">
    <property type="entry name" value="De-COase2_CS"/>
</dbReference>
<evidence type="ECO:0000256" key="2">
    <source>
        <dbReference type="ARBA" id="ARBA00022793"/>
    </source>
</evidence>
<feature type="binding site" evidence="5">
    <location>
        <position position="386"/>
    </location>
    <ligand>
        <name>pyridoxal 5'-phosphate</name>
        <dbReference type="ChEBI" id="CHEBI:597326"/>
    </ligand>
</feature>
<keyword evidence="5" id="KW-0028">Amino-acid biosynthesis</keyword>
<dbReference type="GO" id="GO:0009089">
    <property type="term" value="P:lysine biosynthetic process via diaminopimelate"/>
    <property type="evidence" value="ECO:0007669"/>
    <property type="project" value="UniProtKB-UniRule"/>
</dbReference>
<dbReference type="InterPro" id="IPR009006">
    <property type="entry name" value="Ala_racemase/Decarboxylase_C"/>
</dbReference>
<dbReference type="PROSITE" id="PS00879">
    <property type="entry name" value="ODR_DC_2_2"/>
    <property type="match status" value="1"/>
</dbReference>
<proteinExistence type="inferred from homology"/>
<feature type="binding site" evidence="5">
    <location>
        <position position="252"/>
    </location>
    <ligand>
        <name>pyridoxal 5'-phosphate</name>
        <dbReference type="ChEBI" id="CHEBI:597326"/>
    </ligand>
</feature>
<feature type="binding site" evidence="5">
    <location>
        <position position="332"/>
    </location>
    <ligand>
        <name>substrate</name>
    </ligand>
</feature>
<comment type="subunit">
    <text evidence="5">Homodimer.</text>
</comment>
<dbReference type="UniPathway" id="UPA00034">
    <property type="reaction ID" value="UER00027"/>
</dbReference>
<keyword evidence="5 8" id="KW-0457">Lysine biosynthesis</keyword>
<dbReference type="NCBIfam" id="TIGR01048">
    <property type="entry name" value="lysA"/>
    <property type="match status" value="1"/>
</dbReference>
<keyword evidence="2 5" id="KW-0210">Decarboxylase</keyword>
<dbReference type="InterPro" id="IPR029066">
    <property type="entry name" value="PLP-binding_barrel"/>
</dbReference>
<comment type="pathway">
    <text evidence="5 8">Amino-acid biosynthesis; L-lysine biosynthesis via DAP pathway; L-lysine from DL-2,6-diaminopimelate: step 1/1.</text>
</comment>
<evidence type="ECO:0000313" key="11">
    <source>
        <dbReference type="EMBL" id="MBB5057840.1"/>
    </source>
</evidence>
<dbReference type="CDD" id="cd06828">
    <property type="entry name" value="PLPDE_III_DapDC"/>
    <property type="match status" value="1"/>
</dbReference>
<evidence type="ECO:0000256" key="5">
    <source>
        <dbReference type="HAMAP-Rule" id="MF_02120"/>
    </source>
</evidence>
<feature type="binding site" evidence="5">
    <location>
        <position position="358"/>
    </location>
    <ligand>
        <name>substrate</name>
    </ligand>
</feature>
<dbReference type="EC" id="4.1.1.20" evidence="5 6"/>
<gene>
    <name evidence="5" type="primary">lysA</name>
    <name evidence="11" type="ORF">HDF16_002546</name>
</gene>
<feature type="binding site" evidence="5">
    <location>
        <position position="386"/>
    </location>
    <ligand>
        <name>substrate</name>
    </ligand>
</feature>
<feature type="domain" description="Orn/DAP/Arg decarboxylase 2 C-terminal" evidence="9">
    <location>
        <begin position="42"/>
        <end position="384"/>
    </location>
</feature>
<keyword evidence="12" id="KW-1185">Reference proteome</keyword>
<evidence type="ECO:0000256" key="4">
    <source>
        <dbReference type="ARBA" id="ARBA00023239"/>
    </source>
</evidence>
<keyword evidence="4 5" id="KW-0456">Lyase</keyword>
<dbReference type="InterPro" id="IPR022643">
    <property type="entry name" value="De-COase2_C"/>
</dbReference>
<comment type="cofactor">
    <cofactor evidence="1 5 7 8">
        <name>pyridoxal 5'-phosphate</name>
        <dbReference type="ChEBI" id="CHEBI:597326"/>
    </cofactor>
</comment>
<dbReference type="GO" id="GO:0030170">
    <property type="term" value="F:pyridoxal phosphate binding"/>
    <property type="evidence" value="ECO:0007669"/>
    <property type="project" value="UniProtKB-UniRule"/>
</dbReference>
<comment type="similarity">
    <text evidence="5">Belongs to the Orn/Lys/Arg decarboxylase class-II family. LysA subfamily.</text>
</comment>
<comment type="caution">
    <text evidence="11">The sequence shown here is derived from an EMBL/GenBank/DDBJ whole genome shotgun (WGS) entry which is preliminary data.</text>
</comment>
<feature type="binding site" evidence="5">
    <location>
        <begin position="289"/>
        <end position="292"/>
    </location>
    <ligand>
        <name>pyridoxal 5'-phosphate</name>
        <dbReference type="ChEBI" id="CHEBI:597326"/>
    </ligand>
</feature>
<comment type="catalytic activity">
    <reaction evidence="5 8">
        <text>meso-2,6-diaminopimelate + H(+) = L-lysine + CO2</text>
        <dbReference type="Rhea" id="RHEA:15101"/>
        <dbReference type="ChEBI" id="CHEBI:15378"/>
        <dbReference type="ChEBI" id="CHEBI:16526"/>
        <dbReference type="ChEBI" id="CHEBI:32551"/>
        <dbReference type="ChEBI" id="CHEBI:57791"/>
        <dbReference type="EC" id="4.1.1.20"/>
    </reaction>
</comment>
<feature type="binding site" evidence="5">
    <location>
        <position position="328"/>
    </location>
    <ligand>
        <name>substrate</name>
    </ligand>
</feature>
<feature type="active site" description="Proton donor" evidence="7">
    <location>
        <position position="357"/>
    </location>
</feature>
<dbReference type="Pfam" id="PF00278">
    <property type="entry name" value="Orn_DAP_Arg_deC"/>
    <property type="match status" value="1"/>
</dbReference>
<comment type="function">
    <text evidence="5">Specifically catalyzes the decarboxylation of meso-diaminopimelate (meso-DAP) to L-lysine.</text>
</comment>
<evidence type="ECO:0000259" key="9">
    <source>
        <dbReference type="Pfam" id="PF00278"/>
    </source>
</evidence>
<dbReference type="InterPro" id="IPR002986">
    <property type="entry name" value="DAP_deCOOHase_LysA"/>
</dbReference>
<feature type="modified residue" description="N6-(pyridoxal phosphate)lysine" evidence="5 7">
    <location>
        <position position="72"/>
    </location>
</feature>
<dbReference type="EMBL" id="JACHIP010000003">
    <property type="protein sequence ID" value="MBB5057840.1"/>
    <property type="molecule type" value="Genomic_DNA"/>
</dbReference>
<evidence type="ECO:0000313" key="12">
    <source>
        <dbReference type="Proteomes" id="UP000540989"/>
    </source>
</evidence>
<feature type="binding site" evidence="5">
    <location>
        <position position="292"/>
    </location>
    <ligand>
        <name>substrate</name>
    </ligand>
</feature>
<dbReference type="Proteomes" id="UP000540989">
    <property type="component" value="Unassembled WGS sequence"/>
</dbReference>
<accession>A0A7W7ZDF8</accession>
<evidence type="ECO:0000256" key="8">
    <source>
        <dbReference type="RuleBase" id="RU003738"/>
    </source>
</evidence>
<evidence type="ECO:0000256" key="7">
    <source>
        <dbReference type="PIRSR" id="PIRSR600183-50"/>
    </source>
</evidence>
<evidence type="ECO:0000256" key="1">
    <source>
        <dbReference type="ARBA" id="ARBA00001933"/>
    </source>
</evidence>
<dbReference type="InterPro" id="IPR000183">
    <property type="entry name" value="Orn/DAP/Arg_de-COase"/>
</dbReference>
<dbReference type="SUPFAM" id="SSF51419">
    <property type="entry name" value="PLP-binding barrel"/>
    <property type="match status" value="1"/>
</dbReference>
<dbReference type="AlphaFoldDB" id="A0A7W7ZDF8"/>
<dbReference type="Pfam" id="PF02784">
    <property type="entry name" value="Orn_Arg_deC_N"/>
    <property type="match status" value="1"/>
</dbReference>
<dbReference type="Gene3D" id="2.40.37.10">
    <property type="entry name" value="Lyase, Ornithine Decarboxylase, Chain A, domain 1"/>
    <property type="match status" value="1"/>
</dbReference>
<name>A0A7W7ZDF8_9BACT</name>
<dbReference type="InterPro" id="IPR022644">
    <property type="entry name" value="De-COase2_N"/>
</dbReference>
<evidence type="ECO:0000256" key="6">
    <source>
        <dbReference type="NCBIfam" id="TIGR01048"/>
    </source>
</evidence>
<organism evidence="11 12">
    <name type="scientific">Granulicella aggregans</name>
    <dbReference type="NCBI Taxonomy" id="474949"/>
    <lineage>
        <taxon>Bacteria</taxon>
        <taxon>Pseudomonadati</taxon>
        <taxon>Acidobacteriota</taxon>
        <taxon>Terriglobia</taxon>
        <taxon>Terriglobales</taxon>
        <taxon>Acidobacteriaceae</taxon>
        <taxon>Granulicella</taxon>
    </lineage>
</organism>
<dbReference type="SUPFAM" id="SSF50621">
    <property type="entry name" value="Alanine racemase C-terminal domain-like"/>
    <property type="match status" value="1"/>
</dbReference>
<dbReference type="Gene3D" id="3.20.20.10">
    <property type="entry name" value="Alanine racemase"/>
    <property type="match status" value="1"/>
</dbReference>
<dbReference type="FunFam" id="3.20.20.10:FF:000003">
    <property type="entry name" value="Diaminopimelate decarboxylase"/>
    <property type="match status" value="1"/>
</dbReference>
<reference evidence="11 12" key="1">
    <citation type="submission" date="2020-08" db="EMBL/GenBank/DDBJ databases">
        <title>Genomic Encyclopedia of Type Strains, Phase IV (KMG-V): Genome sequencing to study the core and pangenomes of soil and plant-associated prokaryotes.</title>
        <authorList>
            <person name="Whitman W."/>
        </authorList>
    </citation>
    <scope>NUCLEOTIDE SEQUENCE [LARGE SCALE GENOMIC DNA]</scope>
    <source>
        <strain evidence="11 12">M8UP14</strain>
    </source>
</reference>
<sequence>MSPLKKKAHAPEARPFAYNKKSLFCDGVDLRKLAGEFGTPLYVYSAEQIGYRYELFEAAFQEHTHTVCYSVKANSSLAILKLLGERGAGFDIVSGGELERVRKAFRPALKKVVFSGVGKQVWEIDAALKADILIFNVESEAELGLLAERAAAMGKRARFALRVNPDVFAETHPYISTGLSEHKFGIAIGLARAIYKKAAKNKSLDAAGVSVHIGSQIRSVDPFAAAMERVTGLIAELRTDGHQIRYVDAGGGLGIDYSQGDFDPAAEVARYAAALGGVIEGLGVRLLLEPGRFLVGQAGGLLTQVLYVKKNGAKTFVITDAGMNDLIRPSLYRAHHEILPVKQGKDAGKVDVVGPVCESGDFFAHDRVMSAVKPGELVLIEDAGAYGMSLASNYNSRVRPAEVLVEGRRARLVRRRESLRDLMAAETV</sequence>
<feature type="domain" description="Orn/DAP/Arg decarboxylase 2 N-terminal" evidence="10">
    <location>
        <begin position="48"/>
        <end position="295"/>
    </location>
</feature>
<dbReference type="PANTHER" id="PTHR43727:SF2">
    <property type="entry name" value="GROUP IV DECARBOXYLASE"/>
    <property type="match status" value="1"/>
</dbReference>